<evidence type="ECO:0000313" key="2">
    <source>
        <dbReference type="Proteomes" id="UP000499080"/>
    </source>
</evidence>
<dbReference type="EMBL" id="BGPR01018336">
    <property type="protein sequence ID" value="GBN78887.1"/>
    <property type="molecule type" value="Genomic_DNA"/>
</dbReference>
<dbReference type="Proteomes" id="UP000499080">
    <property type="component" value="Unassembled WGS sequence"/>
</dbReference>
<organism evidence="1 2">
    <name type="scientific">Araneus ventricosus</name>
    <name type="common">Orbweaver spider</name>
    <name type="synonym">Epeira ventricosa</name>
    <dbReference type="NCBI Taxonomy" id="182803"/>
    <lineage>
        <taxon>Eukaryota</taxon>
        <taxon>Metazoa</taxon>
        <taxon>Ecdysozoa</taxon>
        <taxon>Arthropoda</taxon>
        <taxon>Chelicerata</taxon>
        <taxon>Arachnida</taxon>
        <taxon>Araneae</taxon>
        <taxon>Araneomorphae</taxon>
        <taxon>Entelegynae</taxon>
        <taxon>Araneoidea</taxon>
        <taxon>Araneidae</taxon>
        <taxon>Araneus</taxon>
    </lineage>
</organism>
<name>A0A4Y2RSR0_ARAVE</name>
<dbReference type="AlphaFoldDB" id="A0A4Y2RSR0"/>
<comment type="caution">
    <text evidence="1">The sequence shown here is derived from an EMBL/GenBank/DDBJ whole genome shotgun (WGS) entry which is preliminary data.</text>
</comment>
<reference evidence="1 2" key="1">
    <citation type="journal article" date="2019" name="Sci. Rep.">
        <title>Orb-weaving spider Araneus ventricosus genome elucidates the spidroin gene catalogue.</title>
        <authorList>
            <person name="Kono N."/>
            <person name="Nakamura H."/>
            <person name="Ohtoshi R."/>
            <person name="Moran D.A.P."/>
            <person name="Shinohara A."/>
            <person name="Yoshida Y."/>
            <person name="Fujiwara M."/>
            <person name="Mori M."/>
            <person name="Tomita M."/>
            <person name="Arakawa K."/>
        </authorList>
    </citation>
    <scope>NUCLEOTIDE SEQUENCE [LARGE SCALE GENOMIC DNA]</scope>
</reference>
<evidence type="ECO:0000313" key="1">
    <source>
        <dbReference type="EMBL" id="GBN78887.1"/>
    </source>
</evidence>
<sequence>MHSYAYYYPSFPKELTDDYHRKSMIQKRPFWGDGNKRIGGRMILKKFVANLSQLWKNIAAISLVWSKMSFTLGSAFNSMRLTYHEALTLLINRWLSKP</sequence>
<gene>
    <name evidence="1" type="ORF">AVEN_181859_1</name>
</gene>
<keyword evidence="2" id="KW-1185">Reference proteome</keyword>
<proteinExistence type="predicted"/>
<accession>A0A4Y2RSR0</accession>
<protein>
    <submittedName>
        <fullName evidence="1">Uncharacterized protein</fullName>
    </submittedName>
</protein>